<dbReference type="Gene3D" id="3.30.450.40">
    <property type="match status" value="1"/>
</dbReference>
<protein>
    <submittedName>
        <fullName evidence="5">ANTAR domain-containing protein</fullName>
    </submittedName>
</protein>
<comment type="caution">
    <text evidence="5">The sequence shown here is derived from an EMBL/GenBank/DDBJ whole genome shotgun (WGS) entry which is preliminary data.</text>
</comment>
<dbReference type="Proteomes" id="UP001596222">
    <property type="component" value="Unassembled WGS sequence"/>
</dbReference>
<dbReference type="SUPFAM" id="SSF55781">
    <property type="entry name" value="GAF domain-like"/>
    <property type="match status" value="1"/>
</dbReference>
<keyword evidence="1" id="KW-0805">Transcription regulation</keyword>
<dbReference type="InterPro" id="IPR029016">
    <property type="entry name" value="GAF-like_dom_sf"/>
</dbReference>
<accession>A0ABW0A0K4</accession>
<evidence type="ECO:0000256" key="2">
    <source>
        <dbReference type="ARBA" id="ARBA00023163"/>
    </source>
</evidence>
<evidence type="ECO:0000259" key="4">
    <source>
        <dbReference type="SMART" id="SM01012"/>
    </source>
</evidence>
<dbReference type="Gene3D" id="1.10.10.10">
    <property type="entry name" value="Winged helix-like DNA-binding domain superfamily/Winged helix DNA-binding domain"/>
    <property type="match status" value="1"/>
</dbReference>
<dbReference type="SMART" id="SM01012">
    <property type="entry name" value="ANTAR"/>
    <property type="match status" value="1"/>
</dbReference>
<name>A0ABW0A0K4_9ACTN</name>
<dbReference type="InterPro" id="IPR005561">
    <property type="entry name" value="ANTAR"/>
</dbReference>
<evidence type="ECO:0000313" key="6">
    <source>
        <dbReference type="Proteomes" id="UP001596222"/>
    </source>
</evidence>
<feature type="domain" description="ANTAR" evidence="4">
    <location>
        <begin position="152"/>
        <end position="225"/>
    </location>
</feature>
<dbReference type="InterPro" id="IPR036388">
    <property type="entry name" value="WH-like_DNA-bd_sf"/>
</dbReference>
<evidence type="ECO:0000256" key="1">
    <source>
        <dbReference type="ARBA" id="ARBA00023015"/>
    </source>
</evidence>
<sequence>MTSVVAGAGMARVLRELSAGPGPGLIGGDPGECARVLGVDGVAVSLATGGSLSELVWCSPGTSERLDDEQYTLGEGPGVDAVGSGALVIEPDLAQVRPDRWPVLLPVLAALGVGALFCFPLRIGGVCVGALTAQRATAGPLSEAAMDDALLLAAAVTAAVLVGGDRAARFSDAEPLAHLHRAVVHQASGMISVQAGVTVAQALVLLRAHAYRFERPLLQVAEDVVTRRLHFRHDGDGPGPSASKGDDGRG</sequence>
<dbReference type="InterPro" id="IPR003018">
    <property type="entry name" value="GAF"/>
</dbReference>
<evidence type="ECO:0000256" key="3">
    <source>
        <dbReference type="SAM" id="MobiDB-lite"/>
    </source>
</evidence>
<organism evidence="5 6">
    <name type="scientific">Streptomyces aureoversilis</name>
    <dbReference type="NCBI Taxonomy" id="67277"/>
    <lineage>
        <taxon>Bacteria</taxon>
        <taxon>Bacillati</taxon>
        <taxon>Actinomycetota</taxon>
        <taxon>Actinomycetes</taxon>
        <taxon>Kitasatosporales</taxon>
        <taxon>Streptomycetaceae</taxon>
        <taxon>Streptomyces</taxon>
    </lineage>
</organism>
<dbReference type="RefSeq" id="WP_382044690.1">
    <property type="nucleotide sequence ID" value="NZ_JBHSKJ010000012.1"/>
</dbReference>
<dbReference type="Pfam" id="PF01590">
    <property type="entry name" value="GAF"/>
    <property type="match status" value="1"/>
</dbReference>
<gene>
    <name evidence="5" type="ORF">ACFPP6_21230</name>
</gene>
<reference evidence="6" key="1">
    <citation type="journal article" date="2019" name="Int. J. Syst. Evol. Microbiol.">
        <title>The Global Catalogue of Microorganisms (GCM) 10K type strain sequencing project: providing services to taxonomists for standard genome sequencing and annotation.</title>
        <authorList>
            <consortium name="The Broad Institute Genomics Platform"/>
            <consortium name="The Broad Institute Genome Sequencing Center for Infectious Disease"/>
            <person name="Wu L."/>
            <person name="Ma J."/>
        </authorList>
    </citation>
    <scope>NUCLEOTIDE SEQUENCE [LARGE SCALE GENOMIC DNA]</scope>
    <source>
        <strain evidence="6">CGMCC 4.1641</strain>
    </source>
</reference>
<dbReference type="Pfam" id="PF03861">
    <property type="entry name" value="ANTAR"/>
    <property type="match status" value="1"/>
</dbReference>
<keyword evidence="6" id="KW-1185">Reference proteome</keyword>
<feature type="region of interest" description="Disordered" evidence="3">
    <location>
        <begin position="231"/>
        <end position="250"/>
    </location>
</feature>
<proteinExistence type="predicted"/>
<evidence type="ECO:0000313" key="5">
    <source>
        <dbReference type="EMBL" id="MFC5147199.1"/>
    </source>
</evidence>
<keyword evidence="2" id="KW-0804">Transcription</keyword>
<dbReference type="EMBL" id="JBHSKJ010000012">
    <property type="protein sequence ID" value="MFC5147199.1"/>
    <property type="molecule type" value="Genomic_DNA"/>
</dbReference>